<dbReference type="InterPro" id="IPR000060">
    <property type="entry name" value="BCCT_transptr"/>
</dbReference>
<evidence type="ECO:0000313" key="11">
    <source>
        <dbReference type="Proteomes" id="UP000247150"/>
    </source>
</evidence>
<dbReference type="EMBL" id="QGTW01000016">
    <property type="protein sequence ID" value="PWW20243.1"/>
    <property type="molecule type" value="Genomic_DNA"/>
</dbReference>
<feature type="transmembrane region" description="Helical" evidence="9">
    <location>
        <begin position="139"/>
        <end position="157"/>
    </location>
</feature>
<comment type="caution">
    <text evidence="10">The sequence shown here is derived from an EMBL/GenBank/DDBJ whole genome shotgun (WGS) entry which is preliminary data.</text>
</comment>
<feature type="transmembrane region" description="Helical" evidence="9">
    <location>
        <begin position="85"/>
        <end position="106"/>
    </location>
</feature>
<comment type="similarity">
    <text evidence="2">Belongs to the BCCT transporter (TC 2.A.15) family.</text>
</comment>
<dbReference type="PANTHER" id="PTHR30047:SF7">
    <property type="entry name" value="HIGH-AFFINITY CHOLINE TRANSPORT PROTEIN"/>
    <property type="match status" value="1"/>
</dbReference>
<comment type="subcellular location">
    <subcellularLocation>
        <location evidence="1">Cell membrane</location>
        <topology evidence="1">Multi-pass membrane protein</topology>
    </subcellularLocation>
</comment>
<protein>
    <submittedName>
        <fullName evidence="10">Glycine betaine transporter</fullName>
    </submittedName>
</protein>
<evidence type="ECO:0000256" key="7">
    <source>
        <dbReference type="ARBA" id="ARBA00023136"/>
    </source>
</evidence>
<keyword evidence="7 9" id="KW-0472">Membrane</keyword>
<feature type="transmembrane region" description="Helical" evidence="9">
    <location>
        <begin position="7"/>
        <end position="26"/>
    </location>
</feature>
<name>A0A2V2ZJY4_9BACI</name>
<dbReference type="RefSeq" id="WP_110067139.1">
    <property type="nucleotide sequence ID" value="NZ_QGTW01000016.1"/>
</dbReference>
<evidence type="ECO:0000256" key="2">
    <source>
        <dbReference type="ARBA" id="ARBA00005658"/>
    </source>
</evidence>
<dbReference type="PANTHER" id="PTHR30047">
    <property type="entry name" value="HIGH-AFFINITY CHOLINE TRANSPORT PROTEIN-RELATED"/>
    <property type="match status" value="1"/>
</dbReference>
<feature type="transmembrane region" description="Helical" evidence="9">
    <location>
        <begin position="306"/>
        <end position="328"/>
    </location>
</feature>
<feature type="transmembrane region" description="Helical" evidence="9">
    <location>
        <begin position="185"/>
        <end position="206"/>
    </location>
</feature>
<evidence type="ECO:0000313" key="10">
    <source>
        <dbReference type="EMBL" id="PWW20243.1"/>
    </source>
</evidence>
<keyword evidence="6 9" id="KW-1133">Transmembrane helix</keyword>
<dbReference type="AlphaFoldDB" id="A0A2V2ZJY4"/>
<evidence type="ECO:0000256" key="4">
    <source>
        <dbReference type="ARBA" id="ARBA00022475"/>
    </source>
</evidence>
<evidence type="ECO:0000256" key="8">
    <source>
        <dbReference type="SAM" id="MobiDB-lite"/>
    </source>
</evidence>
<feature type="transmembrane region" description="Helical" evidence="9">
    <location>
        <begin position="438"/>
        <end position="459"/>
    </location>
</feature>
<sequence>MSKGKNQVFITSLLVTVFFVLFGVFFNDLLSDLTTGFLKTTTDYFGWFYLIAALSFLVFTLCLLFSKYGALRLGKDTDRPAYSTVSWFAMLFSAGMGIGLVFWGVAEPVVHYTKPPFGEGNTEEAAAISMTYTFFHWGLHPWAIYTFIGLSLAFFQYRKNLPGLISSVFYPILGERIHGKIGKTIDVLAIIATVFGIATSLGLGTLQIASGVDYLFNVPNTITNQIIIICFLTALFTGSAFIGIDRGMKILSNINILLAILLMTVLIIIGPTAQIFNVLTNTMGSYLDQLLSMSLRNRPFGDNSWISGWTLFYWAWWIAWGPFVGSFIAKVSKGRTIKEFILGVLIVPTLGTFVWFAAFGGSSLHLVHNLGNKALIDAVNTDVSLALFVFFENFPMGFLLSIIALILVVTFFVTSADSSTFVLSIFSSEGNLNPSRSIKVTWGILLSLISIVLLLSGSLDTLQSASIAAAFPFTIIMIIMCYSLYKGLKEEKKESNPQVKAPTENANESKEAI</sequence>
<dbReference type="PROSITE" id="PS01303">
    <property type="entry name" value="BCCT"/>
    <property type="match status" value="1"/>
</dbReference>
<keyword evidence="4" id="KW-1003">Cell membrane</keyword>
<dbReference type="OrthoDB" id="9775735at2"/>
<keyword evidence="3" id="KW-0813">Transport</keyword>
<dbReference type="GO" id="GO:0005886">
    <property type="term" value="C:plasma membrane"/>
    <property type="evidence" value="ECO:0007669"/>
    <property type="project" value="UniProtKB-SubCell"/>
</dbReference>
<feature type="transmembrane region" description="Helical" evidence="9">
    <location>
        <begin position="398"/>
        <end position="426"/>
    </location>
</feature>
<dbReference type="InterPro" id="IPR018093">
    <property type="entry name" value="BCCT_CS"/>
</dbReference>
<dbReference type="GO" id="GO:0022857">
    <property type="term" value="F:transmembrane transporter activity"/>
    <property type="evidence" value="ECO:0007669"/>
    <property type="project" value="InterPro"/>
</dbReference>
<keyword evidence="5 9" id="KW-0812">Transmembrane</keyword>
<evidence type="ECO:0000256" key="5">
    <source>
        <dbReference type="ARBA" id="ARBA00022692"/>
    </source>
</evidence>
<evidence type="ECO:0000256" key="1">
    <source>
        <dbReference type="ARBA" id="ARBA00004651"/>
    </source>
</evidence>
<evidence type="ECO:0000256" key="6">
    <source>
        <dbReference type="ARBA" id="ARBA00022989"/>
    </source>
</evidence>
<feature type="transmembrane region" description="Helical" evidence="9">
    <location>
        <begin position="46"/>
        <end position="65"/>
    </location>
</feature>
<feature type="transmembrane region" description="Helical" evidence="9">
    <location>
        <begin position="340"/>
        <end position="360"/>
    </location>
</feature>
<dbReference type="Pfam" id="PF02028">
    <property type="entry name" value="BCCT"/>
    <property type="match status" value="1"/>
</dbReference>
<feature type="transmembrane region" description="Helical" evidence="9">
    <location>
        <begin position="465"/>
        <end position="485"/>
    </location>
</feature>
<dbReference type="NCBIfam" id="TIGR00842">
    <property type="entry name" value="bcct"/>
    <property type="match status" value="1"/>
</dbReference>
<gene>
    <name evidence="10" type="ORF">DFO73_11657</name>
</gene>
<dbReference type="Proteomes" id="UP000247150">
    <property type="component" value="Unassembled WGS sequence"/>
</dbReference>
<feature type="region of interest" description="Disordered" evidence="8">
    <location>
        <begin position="492"/>
        <end position="513"/>
    </location>
</feature>
<organism evidence="10 11">
    <name type="scientific">Cytobacillus oceanisediminis</name>
    <dbReference type="NCBI Taxonomy" id="665099"/>
    <lineage>
        <taxon>Bacteria</taxon>
        <taxon>Bacillati</taxon>
        <taxon>Bacillota</taxon>
        <taxon>Bacilli</taxon>
        <taxon>Bacillales</taxon>
        <taxon>Bacillaceae</taxon>
        <taxon>Cytobacillus</taxon>
    </lineage>
</organism>
<feature type="transmembrane region" description="Helical" evidence="9">
    <location>
        <begin position="256"/>
        <end position="276"/>
    </location>
</feature>
<evidence type="ECO:0000256" key="9">
    <source>
        <dbReference type="SAM" id="Phobius"/>
    </source>
</evidence>
<evidence type="ECO:0000256" key="3">
    <source>
        <dbReference type="ARBA" id="ARBA00022448"/>
    </source>
</evidence>
<reference evidence="10 11" key="1">
    <citation type="submission" date="2018-05" db="EMBL/GenBank/DDBJ databases">
        <title>Freshwater and sediment microbial communities from various areas in North America, analyzing microbe dynamics in response to fracking.</title>
        <authorList>
            <person name="Lamendella R."/>
        </authorList>
    </citation>
    <scope>NUCLEOTIDE SEQUENCE [LARGE SCALE GENOMIC DNA]</scope>
    <source>
        <strain evidence="10 11">15_TX</strain>
    </source>
</reference>
<feature type="transmembrane region" description="Helical" evidence="9">
    <location>
        <begin position="226"/>
        <end position="244"/>
    </location>
</feature>
<accession>A0A2V2ZJY4</accession>
<proteinExistence type="inferred from homology"/>